<dbReference type="EMBL" id="JACASI010000008">
    <property type="protein sequence ID" value="MCQ3827969.1"/>
    <property type="molecule type" value="Genomic_DNA"/>
</dbReference>
<comment type="caution">
    <text evidence="1">The sequence shown here is derived from an EMBL/GenBank/DDBJ whole genome shotgun (WGS) entry which is preliminary data.</text>
</comment>
<sequence>MSDQNIDHMLEQTCEERYEYFLDTVGEEREIWILINSEQHFLKLHSDEDGGYEYLPVWPSQELAEAYATSDSDLKPKSIPLPQFLNRWLPGLNKDSIEVGVFPGADNSVWITEPADLEQDLRDTLSQF</sequence>
<dbReference type="Pfam" id="PF11042">
    <property type="entry name" value="DUF2750"/>
    <property type="match status" value="1"/>
</dbReference>
<accession>A0ABT1NZ51</accession>
<evidence type="ECO:0000313" key="1">
    <source>
        <dbReference type="EMBL" id="MCQ3827969.1"/>
    </source>
</evidence>
<reference evidence="1" key="1">
    <citation type="thesis" date="2020" institute="Technische Universitat Dresden" country="Dresden, Germany">
        <title>The Agarolytic System of Microbulbifer elongatus PORT2, Isolated from Batu Karas, Pangandaran West Java Indonesia.</title>
        <authorList>
            <person name="Anggraeni S.R."/>
        </authorList>
    </citation>
    <scope>NUCLEOTIDE SEQUENCE</scope>
    <source>
        <strain evidence="1">PORT2</strain>
    </source>
</reference>
<organism evidence="1 2">
    <name type="scientific">Microbulbifer elongatus</name>
    <dbReference type="NCBI Taxonomy" id="86173"/>
    <lineage>
        <taxon>Bacteria</taxon>
        <taxon>Pseudomonadati</taxon>
        <taxon>Pseudomonadota</taxon>
        <taxon>Gammaproteobacteria</taxon>
        <taxon>Cellvibrionales</taxon>
        <taxon>Microbulbiferaceae</taxon>
        <taxon>Microbulbifer</taxon>
    </lineage>
</organism>
<dbReference type="Proteomes" id="UP001205566">
    <property type="component" value="Unassembled WGS sequence"/>
</dbReference>
<proteinExistence type="predicted"/>
<name>A0ABT1NZ51_9GAMM</name>
<dbReference type="RefSeq" id="WP_255872888.1">
    <property type="nucleotide sequence ID" value="NZ_JACASI010000008.1"/>
</dbReference>
<gene>
    <name evidence="1" type="ORF">HXX02_00775</name>
</gene>
<keyword evidence="2" id="KW-1185">Reference proteome</keyword>
<evidence type="ECO:0000313" key="2">
    <source>
        <dbReference type="Proteomes" id="UP001205566"/>
    </source>
</evidence>
<protein>
    <submittedName>
        <fullName evidence="1">DUF2750 domain-containing protein</fullName>
    </submittedName>
</protein>
<dbReference type="InterPro" id="IPR021284">
    <property type="entry name" value="DUF2750"/>
</dbReference>